<evidence type="ECO:0000313" key="3">
    <source>
        <dbReference type="Proteomes" id="UP001396334"/>
    </source>
</evidence>
<gene>
    <name evidence="2" type="ORF">V6N11_041108</name>
</gene>
<protein>
    <submittedName>
        <fullName evidence="2">Uncharacterized protein</fullName>
    </submittedName>
</protein>
<feature type="compositionally biased region" description="Basic and acidic residues" evidence="1">
    <location>
        <begin position="55"/>
        <end position="80"/>
    </location>
</feature>
<evidence type="ECO:0000256" key="1">
    <source>
        <dbReference type="SAM" id="MobiDB-lite"/>
    </source>
</evidence>
<accession>A0ABR2RJW6</accession>
<sequence>MKKDKTRAPSLSNPDGNGSMPKKQKLVDRNQNPLNQKAVAKHELNISEKEIGHLQGREKTVVKESKSKKDEKHTKSVAEKWKHHIPPNAAKEKTEEKGTAGKERSVSSLASLFRRPL</sequence>
<evidence type="ECO:0000313" key="2">
    <source>
        <dbReference type="EMBL" id="KAK9013086.1"/>
    </source>
</evidence>
<feature type="region of interest" description="Disordered" evidence="1">
    <location>
        <begin position="1"/>
        <end position="35"/>
    </location>
</feature>
<organism evidence="2 3">
    <name type="scientific">Hibiscus sabdariffa</name>
    <name type="common">roselle</name>
    <dbReference type="NCBI Taxonomy" id="183260"/>
    <lineage>
        <taxon>Eukaryota</taxon>
        <taxon>Viridiplantae</taxon>
        <taxon>Streptophyta</taxon>
        <taxon>Embryophyta</taxon>
        <taxon>Tracheophyta</taxon>
        <taxon>Spermatophyta</taxon>
        <taxon>Magnoliopsida</taxon>
        <taxon>eudicotyledons</taxon>
        <taxon>Gunneridae</taxon>
        <taxon>Pentapetalae</taxon>
        <taxon>rosids</taxon>
        <taxon>malvids</taxon>
        <taxon>Malvales</taxon>
        <taxon>Malvaceae</taxon>
        <taxon>Malvoideae</taxon>
        <taxon>Hibiscus</taxon>
    </lineage>
</organism>
<name>A0ABR2RJW6_9ROSI</name>
<reference evidence="2 3" key="1">
    <citation type="journal article" date="2024" name="G3 (Bethesda)">
        <title>Genome assembly of Hibiscus sabdariffa L. provides insights into metabolisms of medicinal natural products.</title>
        <authorList>
            <person name="Kim T."/>
        </authorList>
    </citation>
    <scope>NUCLEOTIDE SEQUENCE [LARGE SCALE GENOMIC DNA]</scope>
    <source>
        <strain evidence="2">TK-2024</strain>
        <tissue evidence="2">Old leaves</tissue>
    </source>
</reference>
<dbReference type="Proteomes" id="UP001396334">
    <property type="component" value="Unassembled WGS sequence"/>
</dbReference>
<dbReference type="EMBL" id="JBBPBN010000022">
    <property type="protein sequence ID" value="KAK9013086.1"/>
    <property type="molecule type" value="Genomic_DNA"/>
</dbReference>
<proteinExistence type="predicted"/>
<feature type="compositionally biased region" description="Basic and acidic residues" evidence="1">
    <location>
        <begin position="90"/>
        <end position="105"/>
    </location>
</feature>
<keyword evidence="3" id="KW-1185">Reference proteome</keyword>
<feature type="region of interest" description="Disordered" evidence="1">
    <location>
        <begin position="55"/>
        <end position="117"/>
    </location>
</feature>
<comment type="caution">
    <text evidence="2">The sequence shown here is derived from an EMBL/GenBank/DDBJ whole genome shotgun (WGS) entry which is preliminary data.</text>
</comment>